<dbReference type="Proteomes" id="UP000095751">
    <property type="component" value="Unassembled WGS sequence"/>
</dbReference>
<dbReference type="InParanoid" id="A0A1E7ESE6"/>
<feature type="region of interest" description="Disordered" evidence="1">
    <location>
        <begin position="13"/>
        <end position="33"/>
    </location>
</feature>
<proteinExistence type="predicted"/>
<evidence type="ECO:0000256" key="1">
    <source>
        <dbReference type="SAM" id="MobiDB-lite"/>
    </source>
</evidence>
<accession>A0A1E7ESE6</accession>
<dbReference type="EMBL" id="KV784378">
    <property type="protein sequence ID" value="OEU08789.1"/>
    <property type="molecule type" value="Genomic_DNA"/>
</dbReference>
<reference evidence="2 3" key="1">
    <citation type="submission" date="2016-09" db="EMBL/GenBank/DDBJ databases">
        <title>Extensive genetic diversity and differential bi-allelic expression allows diatom success in the polar Southern Ocean.</title>
        <authorList>
            <consortium name="DOE Joint Genome Institute"/>
            <person name="Mock T."/>
            <person name="Otillar R.P."/>
            <person name="Strauss J."/>
            <person name="Dupont C."/>
            <person name="Frickenhaus S."/>
            <person name="Maumus F."/>
            <person name="Mcmullan M."/>
            <person name="Sanges R."/>
            <person name="Schmutz J."/>
            <person name="Toseland A."/>
            <person name="Valas R."/>
            <person name="Veluchamy A."/>
            <person name="Ward B.J."/>
            <person name="Allen A."/>
            <person name="Barry K."/>
            <person name="Falciatore A."/>
            <person name="Ferrante M."/>
            <person name="Fortunato A.E."/>
            <person name="Gloeckner G."/>
            <person name="Gruber A."/>
            <person name="Hipkin R."/>
            <person name="Janech M."/>
            <person name="Kroth P."/>
            <person name="Leese F."/>
            <person name="Lindquist E."/>
            <person name="Lyon B.R."/>
            <person name="Martin J."/>
            <person name="Mayer C."/>
            <person name="Parker M."/>
            <person name="Quesneville H."/>
            <person name="Raymond J."/>
            <person name="Uhlig C."/>
            <person name="Valentin K.U."/>
            <person name="Worden A.Z."/>
            <person name="Armbrust E.V."/>
            <person name="Bowler C."/>
            <person name="Green B."/>
            <person name="Moulton V."/>
            <person name="Van Oosterhout C."/>
            <person name="Grigoriev I."/>
        </authorList>
    </citation>
    <scope>NUCLEOTIDE SEQUENCE [LARGE SCALE GENOMIC DNA]</scope>
    <source>
        <strain evidence="2 3">CCMP1102</strain>
    </source>
</reference>
<sequence>MAARNSCTKLTWGDAKNKCGVGKNKAGNKIQQRETHGKLLAAKIISKGGPDTDTKIKNRQAAKIAKKDQKLQEELNRQHEIKKEQQRLEDFVRPNEKAMEKMKEIELDFHQRNNSNNNSNNDSNNHIKDCTTTNILALHAIYDDTETIKISDASNLDELQIKLDDWQNDPDQKILQQSVIDHPIIMFTMKRKVTPPKIQITWFTLTKKSLITSSNKPLESLGVLDEIKLIQSMSDYAQEFLLGMPSVYELLDTWLSEHLFEYIDCPSRQK</sequence>
<protein>
    <submittedName>
        <fullName evidence="2">Uncharacterized protein</fullName>
    </submittedName>
</protein>
<gene>
    <name evidence="2" type="ORF">FRACYDRAFT_249131</name>
</gene>
<dbReference type="AlphaFoldDB" id="A0A1E7ESE6"/>
<evidence type="ECO:0000313" key="2">
    <source>
        <dbReference type="EMBL" id="OEU08789.1"/>
    </source>
</evidence>
<name>A0A1E7ESE6_9STRA</name>
<organism evidence="2 3">
    <name type="scientific">Fragilariopsis cylindrus CCMP1102</name>
    <dbReference type="NCBI Taxonomy" id="635003"/>
    <lineage>
        <taxon>Eukaryota</taxon>
        <taxon>Sar</taxon>
        <taxon>Stramenopiles</taxon>
        <taxon>Ochrophyta</taxon>
        <taxon>Bacillariophyta</taxon>
        <taxon>Bacillariophyceae</taxon>
        <taxon>Bacillariophycidae</taxon>
        <taxon>Bacillariales</taxon>
        <taxon>Bacillariaceae</taxon>
        <taxon>Fragilariopsis</taxon>
    </lineage>
</organism>
<evidence type="ECO:0000313" key="3">
    <source>
        <dbReference type="Proteomes" id="UP000095751"/>
    </source>
</evidence>
<dbReference type="OrthoDB" id="42937at2759"/>
<dbReference type="KEGG" id="fcy:FRACYDRAFT_249131"/>
<keyword evidence="3" id="KW-1185">Reference proteome</keyword>